<accession>A0A0M1P7M1</accession>
<dbReference type="SUPFAM" id="SSF159234">
    <property type="entry name" value="FomD-like"/>
    <property type="match status" value="1"/>
</dbReference>
<feature type="domain" description="DUF402" evidence="1">
    <location>
        <begin position="65"/>
        <end position="161"/>
    </location>
</feature>
<dbReference type="Proteomes" id="UP000036932">
    <property type="component" value="Unassembled WGS sequence"/>
</dbReference>
<protein>
    <recommendedName>
        <fullName evidence="1">DUF402 domain-containing protein</fullName>
    </recommendedName>
</protein>
<dbReference type="InterPro" id="IPR007295">
    <property type="entry name" value="DUF402"/>
</dbReference>
<keyword evidence="3" id="KW-1185">Reference proteome</keyword>
<evidence type="ECO:0000259" key="1">
    <source>
        <dbReference type="Pfam" id="PF04167"/>
    </source>
</evidence>
<dbReference type="PANTHER" id="PTHR41271:SF1">
    <property type="entry name" value="DUF402 DOMAIN-CONTAINING PROTEIN"/>
    <property type="match status" value="1"/>
</dbReference>
<dbReference type="Gene3D" id="2.40.380.10">
    <property type="entry name" value="FomD-like"/>
    <property type="match status" value="1"/>
</dbReference>
<dbReference type="RefSeq" id="WP_054403327.1">
    <property type="nucleotide sequence ID" value="NZ_LIUT01000001.1"/>
</dbReference>
<evidence type="ECO:0000313" key="2">
    <source>
        <dbReference type="EMBL" id="KOR90387.1"/>
    </source>
</evidence>
<dbReference type="Pfam" id="PF04167">
    <property type="entry name" value="DUF402"/>
    <property type="match status" value="1"/>
</dbReference>
<dbReference type="AlphaFoldDB" id="A0A0M1P7M1"/>
<evidence type="ECO:0000313" key="3">
    <source>
        <dbReference type="Proteomes" id="UP000036932"/>
    </source>
</evidence>
<gene>
    <name evidence="2" type="ORF">AM231_15480</name>
</gene>
<dbReference type="EMBL" id="LIUT01000001">
    <property type="protein sequence ID" value="KOR90387.1"/>
    <property type="molecule type" value="Genomic_DNA"/>
</dbReference>
<sequence length="180" mass="21420">MKRKHANRLDWHRVIKKDFVSRFLDEEGFKGHITLISIHEVTEPLIRRIADQEICLVDEGYCWMQHFPEEANYCVTTMLNNKKEIVQWYFDVTKSNGICEEGIPYWEDLYLDVIVFPDGDYYIQDEDELEEALNSNDITEDEYLLAKNIADSLVREIEAKQHIILKNTLKHFNYMIQVSQ</sequence>
<dbReference type="OrthoDB" id="2002222at2"/>
<dbReference type="PANTHER" id="PTHR41271">
    <property type="entry name" value="DUF402 DOMAIN-CONTAINING PROTEIN"/>
    <property type="match status" value="1"/>
</dbReference>
<reference evidence="3" key="1">
    <citation type="submission" date="2015-08" db="EMBL/GenBank/DDBJ databases">
        <title>Genome sequencing project for genomic taxonomy and phylogenomics of Bacillus-like bacteria.</title>
        <authorList>
            <person name="Liu B."/>
            <person name="Wang J."/>
            <person name="Zhu Y."/>
            <person name="Liu G."/>
            <person name="Chen Q."/>
            <person name="Chen Z."/>
            <person name="Lan J."/>
            <person name="Che J."/>
            <person name="Ge C."/>
            <person name="Shi H."/>
            <person name="Pan Z."/>
            <person name="Liu X."/>
        </authorList>
    </citation>
    <scope>NUCLEOTIDE SEQUENCE [LARGE SCALE GENOMIC DNA]</scope>
    <source>
        <strain evidence="3">FJAT-22460</strain>
    </source>
</reference>
<dbReference type="InterPro" id="IPR035930">
    <property type="entry name" value="FomD-like_sf"/>
</dbReference>
<comment type="caution">
    <text evidence="2">The sequence shown here is derived from an EMBL/GenBank/DDBJ whole genome shotgun (WGS) entry which is preliminary data.</text>
</comment>
<name>A0A0M1P7M1_9BACL</name>
<proteinExistence type="predicted"/>
<dbReference type="PATRIC" id="fig|1705565.3.peg.5168"/>
<organism evidence="2 3">
    <name type="scientific">Paenibacillus solani</name>
    <dbReference type="NCBI Taxonomy" id="1705565"/>
    <lineage>
        <taxon>Bacteria</taxon>
        <taxon>Bacillati</taxon>
        <taxon>Bacillota</taxon>
        <taxon>Bacilli</taxon>
        <taxon>Bacillales</taxon>
        <taxon>Paenibacillaceae</taxon>
        <taxon>Paenibacillus</taxon>
    </lineage>
</organism>